<gene>
    <name evidence="1" type="ORF">A1QC_12225</name>
</gene>
<dbReference type="Proteomes" id="UP000094070">
    <property type="component" value="Unassembled WGS sequence"/>
</dbReference>
<proteinExistence type="predicted"/>
<dbReference type="InterPro" id="IPR008514">
    <property type="entry name" value="T6SS_Hcp"/>
</dbReference>
<name>A0A1E5DZB3_9VIBR</name>
<dbReference type="EMBL" id="AJYK02000095">
    <property type="protein sequence ID" value="OEF23264.1"/>
    <property type="molecule type" value="Genomic_DNA"/>
</dbReference>
<dbReference type="RefSeq" id="WP_017026228.1">
    <property type="nucleotide sequence ID" value="NZ_AJYK02000095.1"/>
</dbReference>
<dbReference type="Gene3D" id="2.30.110.20">
    <property type="entry name" value="Hcp1-like"/>
    <property type="match status" value="1"/>
</dbReference>
<comment type="caution">
    <text evidence="1">The sequence shown here is derived from an EMBL/GenBank/DDBJ whole genome shotgun (WGS) entry which is preliminary data.</text>
</comment>
<reference evidence="1 2" key="1">
    <citation type="journal article" date="2012" name="Science">
        <title>Ecological populations of bacteria act as socially cohesive units of antibiotic production and resistance.</title>
        <authorList>
            <person name="Cordero O.X."/>
            <person name="Wildschutte H."/>
            <person name="Kirkup B."/>
            <person name="Proehl S."/>
            <person name="Ngo L."/>
            <person name="Hussain F."/>
            <person name="Le Roux F."/>
            <person name="Mincer T."/>
            <person name="Polz M.F."/>
        </authorList>
    </citation>
    <scope>NUCLEOTIDE SEQUENCE [LARGE SCALE GENOMIC DNA]</scope>
    <source>
        <strain evidence="1 2">1S-45</strain>
    </source>
</reference>
<dbReference type="OrthoDB" id="5674026at2"/>
<evidence type="ECO:0008006" key="3">
    <source>
        <dbReference type="Google" id="ProtNLM"/>
    </source>
</evidence>
<accession>A0A1E5DZB3</accession>
<dbReference type="PANTHER" id="PTHR34319">
    <property type="entry name" value="MAJOR EXPORTED PROTEIN"/>
    <property type="match status" value="1"/>
</dbReference>
<dbReference type="eggNOG" id="COG3157">
    <property type="taxonomic scope" value="Bacteria"/>
</dbReference>
<protein>
    <recommendedName>
        <fullName evidence="3">Type VI secretion system protein</fullName>
    </recommendedName>
</protein>
<evidence type="ECO:0000313" key="1">
    <source>
        <dbReference type="EMBL" id="OEF23264.1"/>
    </source>
</evidence>
<dbReference type="AlphaFoldDB" id="A0A1E5DZB3"/>
<organism evidence="1 2">
    <name type="scientific">Vibrio rumoiensis 1S-45</name>
    <dbReference type="NCBI Taxonomy" id="1188252"/>
    <lineage>
        <taxon>Bacteria</taxon>
        <taxon>Pseudomonadati</taxon>
        <taxon>Pseudomonadota</taxon>
        <taxon>Gammaproteobacteria</taxon>
        <taxon>Vibrionales</taxon>
        <taxon>Vibrionaceae</taxon>
        <taxon>Vibrio</taxon>
    </lineage>
</organism>
<dbReference type="InterPro" id="IPR052947">
    <property type="entry name" value="T6SS_Hcp1_domain"/>
</dbReference>
<evidence type="ECO:0000313" key="2">
    <source>
        <dbReference type="Proteomes" id="UP000094070"/>
    </source>
</evidence>
<dbReference type="InterPro" id="IPR036624">
    <property type="entry name" value="Hcp1-lik_sf"/>
</dbReference>
<dbReference type="Pfam" id="PF05638">
    <property type="entry name" value="T6SS_HCP"/>
    <property type="match status" value="1"/>
</dbReference>
<keyword evidence="2" id="KW-1185">Reference proteome</keyword>
<dbReference type="NCBIfam" id="TIGR03344">
    <property type="entry name" value="VI_effect_Hcp1"/>
    <property type="match status" value="1"/>
</dbReference>
<sequence>MANLSFLRVEGVKQGLISAGCNTQHSIGKKYQSHHKDEISICAVSHSLMQGEGTPIKREHSPISVTKFIDKSSPLLAQAWANSEQLDCVLTLYRTSGQGRNEGYYEIKLKGARIASISLDIPSVQDEVGEDPQEVVTLAYRDIDWKHLIAGTLGRDRWETQVL</sequence>
<dbReference type="PANTHER" id="PTHR34319:SF7">
    <property type="entry name" value="HNH ENDONUCLEASE DOMAIN-CONTAINING PROTEIN"/>
    <property type="match status" value="1"/>
</dbReference>
<dbReference type="SUPFAM" id="SSF141452">
    <property type="entry name" value="Hcp1-like"/>
    <property type="match status" value="1"/>
</dbReference>
<dbReference type="STRING" id="1188252.A1QC_12225"/>